<proteinExistence type="predicted"/>
<evidence type="ECO:0000313" key="2">
    <source>
        <dbReference type="Proteomes" id="UP000776629"/>
    </source>
</evidence>
<sequence length="117" mass="13830">MAWSDNDIYGASKYWIERFCDRYGISANFYQVAHVLRVDFPAPNGGVHKIYLDDELMQLQMNRVERQEALAILESWLILAIASIDPIQAKKWDQADYQYFNGMSQAIKRFRLYDRKD</sequence>
<dbReference type="Proteomes" id="UP000776629">
    <property type="component" value="Unassembled WGS sequence"/>
</dbReference>
<dbReference type="RefSeq" id="WP_204776842.1">
    <property type="nucleotide sequence ID" value="NZ_JACJJQ010000036.1"/>
</dbReference>
<dbReference type="EMBL" id="JACJJQ010000036">
    <property type="protein sequence ID" value="MBM6754566.1"/>
    <property type="molecule type" value="Genomic_DNA"/>
</dbReference>
<reference evidence="1 2" key="1">
    <citation type="journal article" date="2021" name="Sci. Rep.">
        <title>The distribution of antibiotic resistance genes in chicken gut microbiota commensals.</title>
        <authorList>
            <person name="Juricova H."/>
            <person name="Matiasovicova J."/>
            <person name="Kubasova T."/>
            <person name="Cejkova D."/>
            <person name="Rychlik I."/>
        </authorList>
    </citation>
    <scope>NUCLEOTIDE SEQUENCE [LARGE SCALE GENOMIC DNA]</scope>
    <source>
        <strain evidence="1 2">An810</strain>
    </source>
</reference>
<evidence type="ECO:0000313" key="1">
    <source>
        <dbReference type="EMBL" id="MBM6754566.1"/>
    </source>
</evidence>
<name>A0ABS2ER70_9LACO</name>
<comment type="caution">
    <text evidence="1">The sequence shown here is derived from an EMBL/GenBank/DDBJ whole genome shotgun (WGS) entry which is preliminary data.</text>
</comment>
<accession>A0ABS2ER70</accession>
<organism evidence="1 2">
    <name type="scientific">Limosilactobacillus alvi</name>
    <dbReference type="NCBI Taxonomy" id="990412"/>
    <lineage>
        <taxon>Bacteria</taxon>
        <taxon>Bacillati</taxon>
        <taxon>Bacillota</taxon>
        <taxon>Bacilli</taxon>
        <taxon>Lactobacillales</taxon>
        <taxon>Lactobacillaceae</taxon>
        <taxon>Limosilactobacillus</taxon>
    </lineage>
</organism>
<keyword evidence="2" id="KW-1185">Reference proteome</keyword>
<protein>
    <submittedName>
        <fullName evidence="1">Uncharacterized protein</fullName>
    </submittedName>
</protein>
<gene>
    <name evidence="1" type="ORF">H5993_07325</name>
</gene>